<reference evidence="2" key="1">
    <citation type="journal article" date="2019" name="Gigascience">
        <title>De novo genome assembly of the endangered Acer yangbiense, a plant species with extremely small populations endemic to Yunnan Province, China.</title>
        <authorList>
            <person name="Yang J."/>
            <person name="Wariss H.M."/>
            <person name="Tao L."/>
            <person name="Zhang R."/>
            <person name="Yun Q."/>
            <person name="Hollingsworth P."/>
            <person name="Dao Z."/>
            <person name="Luo G."/>
            <person name="Guo H."/>
            <person name="Ma Y."/>
            <person name="Sun W."/>
        </authorList>
    </citation>
    <scope>NUCLEOTIDE SEQUENCE [LARGE SCALE GENOMIC DNA]</scope>
    <source>
        <strain evidence="2">cv. Malutang</strain>
    </source>
</reference>
<evidence type="ECO:0000313" key="2">
    <source>
        <dbReference type="Proteomes" id="UP000323000"/>
    </source>
</evidence>
<evidence type="ECO:0000313" key="1">
    <source>
        <dbReference type="EMBL" id="TXG54387.1"/>
    </source>
</evidence>
<organism evidence="1 2">
    <name type="scientific">Acer yangbiense</name>
    <dbReference type="NCBI Taxonomy" id="1000413"/>
    <lineage>
        <taxon>Eukaryota</taxon>
        <taxon>Viridiplantae</taxon>
        <taxon>Streptophyta</taxon>
        <taxon>Embryophyta</taxon>
        <taxon>Tracheophyta</taxon>
        <taxon>Spermatophyta</taxon>
        <taxon>Magnoliopsida</taxon>
        <taxon>eudicotyledons</taxon>
        <taxon>Gunneridae</taxon>
        <taxon>Pentapetalae</taxon>
        <taxon>rosids</taxon>
        <taxon>malvids</taxon>
        <taxon>Sapindales</taxon>
        <taxon>Sapindaceae</taxon>
        <taxon>Hippocastanoideae</taxon>
        <taxon>Acereae</taxon>
        <taxon>Acer</taxon>
    </lineage>
</organism>
<dbReference type="Proteomes" id="UP000323000">
    <property type="component" value="Chromosome 9"/>
</dbReference>
<dbReference type="InterPro" id="IPR044967">
    <property type="entry name" value="PTAC10"/>
</dbReference>
<dbReference type="GO" id="GO:0009507">
    <property type="term" value="C:chloroplast"/>
    <property type="evidence" value="ECO:0007669"/>
    <property type="project" value="TreeGrafter"/>
</dbReference>
<proteinExistence type="predicted"/>
<dbReference type="PANTHER" id="PTHR36371:SF1">
    <property type="entry name" value="PROTEIN PLASTID TRANSCRIPTIONALLY ACTIVE 10"/>
    <property type="match status" value="1"/>
</dbReference>
<comment type="caution">
    <text evidence="1">The sequence shown here is derived from an EMBL/GenBank/DDBJ whole genome shotgun (WGS) entry which is preliminary data.</text>
</comment>
<protein>
    <submittedName>
        <fullName evidence="1">Uncharacterized protein</fullName>
    </submittedName>
</protein>
<dbReference type="GO" id="GO:0003723">
    <property type="term" value="F:RNA binding"/>
    <property type="evidence" value="ECO:0007669"/>
    <property type="project" value="InterPro"/>
</dbReference>
<dbReference type="OrthoDB" id="1808683at2759"/>
<dbReference type="PANTHER" id="PTHR36371">
    <property type="entry name" value="PROTEIN PLASTID TRANSCRIPTIONALLY ACTIVE 10"/>
    <property type="match status" value="1"/>
</dbReference>
<dbReference type="AlphaFoldDB" id="A0A5C7HBS9"/>
<sequence length="176" mass="20489">MLPPKSYSSDAFLVDETFLERFDPKDTETEDKARRRNWIERGWAPWEEILTPEADFARKSLNEGNEVPLQTPEAIEAFKMLKPSYMGKKMKEMGITKDEWYWKQFEIKGDISEKLETVWLARINVNTNSQHEDGEDDKEEERVDKNYLAVGCEAAEFDVAVVAGYLEYEAGGEEYK</sequence>
<dbReference type="GO" id="GO:0000427">
    <property type="term" value="C:plastid-encoded plastid RNA polymerase complex"/>
    <property type="evidence" value="ECO:0007669"/>
    <property type="project" value="InterPro"/>
</dbReference>
<dbReference type="EMBL" id="VAHF01000009">
    <property type="protein sequence ID" value="TXG54387.1"/>
    <property type="molecule type" value="Genomic_DNA"/>
</dbReference>
<name>A0A5C7HBS9_9ROSI</name>
<accession>A0A5C7HBS9</accession>
<keyword evidence="2" id="KW-1185">Reference proteome</keyword>
<gene>
    <name evidence="1" type="ORF">EZV62_019643</name>
</gene>